<dbReference type="AlphaFoldDB" id="A0AAD9PDG9"/>
<gene>
    <name evidence="2" type="ORF">NP493_24g02000</name>
</gene>
<dbReference type="Proteomes" id="UP001209878">
    <property type="component" value="Unassembled WGS sequence"/>
</dbReference>
<comment type="caution">
    <text evidence="2">The sequence shown here is derived from an EMBL/GenBank/DDBJ whole genome shotgun (WGS) entry which is preliminary data.</text>
</comment>
<proteinExistence type="predicted"/>
<evidence type="ECO:0000313" key="2">
    <source>
        <dbReference type="EMBL" id="KAK2192708.1"/>
    </source>
</evidence>
<accession>A0AAD9PDG9</accession>
<feature type="region of interest" description="Disordered" evidence="1">
    <location>
        <begin position="1"/>
        <end position="27"/>
    </location>
</feature>
<name>A0AAD9PDG9_RIDPI</name>
<protein>
    <submittedName>
        <fullName evidence="2">Uncharacterized protein</fullName>
    </submittedName>
</protein>
<sequence length="102" mass="11003">MGSSGHLGASWRTSLSSQKASIDAGKNTAVNTVSTQLGLNINSNKIKIMKANTKNNNPITLNGEPLEETDSFTYLGSTVNKMEAQKKTSKLGYRKQELHSSC</sequence>
<organism evidence="2 3">
    <name type="scientific">Ridgeia piscesae</name>
    <name type="common">Tubeworm</name>
    <dbReference type="NCBI Taxonomy" id="27915"/>
    <lineage>
        <taxon>Eukaryota</taxon>
        <taxon>Metazoa</taxon>
        <taxon>Spiralia</taxon>
        <taxon>Lophotrochozoa</taxon>
        <taxon>Annelida</taxon>
        <taxon>Polychaeta</taxon>
        <taxon>Sedentaria</taxon>
        <taxon>Canalipalpata</taxon>
        <taxon>Sabellida</taxon>
        <taxon>Siboglinidae</taxon>
        <taxon>Ridgeia</taxon>
    </lineage>
</organism>
<keyword evidence="3" id="KW-1185">Reference proteome</keyword>
<dbReference type="EMBL" id="JAODUO010000024">
    <property type="protein sequence ID" value="KAK2192708.1"/>
    <property type="molecule type" value="Genomic_DNA"/>
</dbReference>
<feature type="compositionally biased region" description="Polar residues" evidence="1">
    <location>
        <begin position="11"/>
        <end position="20"/>
    </location>
</feature>
<reference evidence="2" key="1">
    <citation type="journal article" date="2023" name="Mol. Biol. Evol.">
        <title>Third-Generation Sequencing Reveals the Adaptive Role of the Epigenome in Three Deep-Sea Polychaetes.</title>
        <authorList>
            <person name="Perez M."/>
            <person name="Aroh O."/>
            <person name="Sun Y."/>
            <person name="Lan Y."/>
            <person name="Juniper S.K."/>
            <person name="Young C.R."/>
            <person name="Angers B."/>
            <person name="Qian P.Y."/>
        </authorList>
    </citation>
    <scope>NUCLEOTIDE SEQUENCE</scope>
    <source>
        <strain evidence="2">R07B-5</strain>
    </source>
</reference>
<evidence type="ECO:0000256" key="1">
    <source>
        <dbReference type="SAM" id="MobiDB-lite"/>
    </source>
</evidence>
<evidence type="ECO:0000313" key="3">
    <source>
        <dbReference type="Proteomes" id="UP001209878"/>
    </source>
</evidence>